<protein>
    <submittedName>
        <fullName evidence="2">Predicted protein</fullName>
    </submittedName>
</protein>
<dbReference type="InterPro" id="IPR027850">
    <property type="entry name" value="DUF4504"/>
</dbReference>
<name>C1MWV2_MICPC</name>
<dbReference type="EMBL" id="GG663741">
    <property type="protein sequence ID" value="EEH55646.1"/>
    <property type="molecule type" value="Genomic_DNA"/>
</dbReference>
<dbReference type="KEGG" id="mpp:MICPUCDRAFT_40470"/>
<dbReference type="PANTHER" id="PTHR31366">
    <property type="entry name" value="UPF0739 PROTEIN C1ORF74"/>
    <property type="match status" value="1"/>
</dbReference>
<evidence type="ECO:0000313" key="3">
    <source>
        <dbReference type="Proteomes" id="UP000001876"/>
    </source>
</evidence>
<sequence>MSARDERPIARALLHHVLTHPSASLGRELGATRLRLGLDLLAVVFGSLRDALMVDYAPKMTPPAAVELLASLRRVPGCERRARMLDVHLVDGVILLANSRAVLERLRAMDDPEASEPLFFDASDGASGRKLDRAAMRGEIAHAATAFKTPKDDEDVRVYDWTEAILKASGGGGGGGDGSEGEKRMDSISTSSDATPPSPTMTGLLLGYPVVYAWSPADDLDGAARRLSLMELTTFKLSAVVDVGTTKEGAASASKENGENNRHVISQYTVPVAETDAEQGVAEHAIAVRKHYKELMNNCEKSGGVWWEWKIDVERRPLGGVAL</sequence>
<gene>
    <name evidence="2" type="ORF">MICPUCDRAFT_40470</name>
</gene>
<feature type="compositionally biased region" description="Gly residues" evidence="1">
    <location>
        <begin position="169"/>
        <end position="178"/>
    </location>
</feature>
<dbReference type="GeneID" id="9685152"/>
<feature type="region of interest" description="Disordered" evidence="1">
    <location>
        <begin position="169"/>
        <end position="199"/>
    </location>
</feature>
<dbReference type="Proteomes" id="UP000001876">
    <property type="component" value="Unassembled WGS sequence"/>
</dbReference>
<accession>C1MWV2</accession>
<evidence type="ECO:0000313" key="2">
    <source>
        <dbReference type="EMBL" id="EEH55646.1"/>
    </source>
</evidence>
<dbReference type="Pfam" id="PF14953">
    <property type="entry name" value="DUF4504"/>
    <property type="match status" value="1"/>
</dbReference>
<keyword evidence="3" id="KW-1185">Reference proteome</keyword>
<dbReference type="AlphaFoldDB" id="C1MWV2"/>
<evidence type="ECO:0000256" key="1">
    <source>
        <dbReference type="SAM" id="MobiDB-lite"/>
    </source>
</evidence>
<reference evidence="2 3" key="1">
    <citation type="journal article" date="2009" name="Science">
        <title>Green evolution and dynamic adaptations revealed by genomes of the marine picoeukaryotes Micromonas.</title>
        <authorList>
            <person name="Worden A.Z."/>
            <person name="Lee J.H."/>
            <person name="Mock T."/>
            <person name="Rouze P."/>
            <person name="Simmons M.P."/>
            <person name="Aerts A.L."/>
            <person name="Allen A.E."/>
            <person name="Cuvelier M.L."/>
            <person name="Derelle E."/>
            <person name="Everett M.V."/>
            <person name="Foulon E."/>
            <person name="Grimwood J."/>
            <person name="Gundlach H."/>
            <person name="Henrissat B."/>
            <person name="Napoli C."/>
            <person name="McDonald S.M."/>
            <person name="Parker M.S."/>
            <person name="Rombauts S."/>
            <person name="Salamov A."/>
            <person name="Von Dassow P."/>
            <person name="Badger J.H."/>
            <person name="Coutinho P.M."/>
            <person name="Demir E."/>
            <person name="Dubchak I."/>
            <person name="Gentemann C."/>
            <person name="Eikrem W."/>
            <person name="Gready J.E."/>
            <person name="John U."/>
            <person name="Lanier W."/>
            <person name="Lindquist E.A."/>
            <person name="Lucas S."/>
            <person name="Mayer K.F."/>
            <person name="Moreau H."/>
            <person name="Not F."/>
            <person name="Otillar R."/>
            <person name="Panaud O."/>
            <person name="Pangilinan J."/>
            <person name="Paulsen I."/>
            <person name="Piegu B."/>
            <person name="Poliakov A."/>
            <person name="Robbens S."/>
            <person name="Schmutz J."/>
            <person name="Toulza E."/>
            <person name="Wyss T."/>
            <person name="Zelensky A."/>
            <person name="Zhou K."/>
            <person name="Armbrust E.V."/>
            <person name="Bhattacharya D."/>
            <person name="Goodenough U.W."/>
            <person name="Van de Peer Y."/>
            <person name="Grigoriev I.V."/>
        </authorList>
    </citation>
    <scope>NUCLEOTIDE SEQUENCE [LARGE SCALE GENOMIC DNA]</scope>
    <source>
        <strain evidence="2 3">CCMP1545</strain>
    </source>
</reference>
<proteinExistence type="predicted"/>
<dbReference type="PANTHER" id="PTHR31366:SF2">
    <property type="entry name" value="UPF0739 PROTEIN C1ORF74"/>
    <property type="match status" value="1"/>
</dbReference>
<dbReference type="RefSeq" id="XP_003059694.1">
    <property type="nucleotide sequence ID" value="XM_003059648.1"/>
</dbReference>
<organism evidence="3">
    <name type="scientific">Micromonas pusilla (strain CCMP1545)</name>
    <name type="common">Picoplanktonic green alga</name>
    <dbReference type="NCBI Taxonomy" id="564608"/>
    <lineage>
        <taxon>Eukaryota</taxon>
        <taxon>Viridiplantae</taxon>
        <taxon>Chlorophyta</taxon>
        <taxon>Mamiellophyceae</taxon>
        <taxon>Mamiellales</taxon>
        <taxon>Mamiellaceae</taxon>
        <taxon>Micromonas</taxon>
    </lineage>
</organism>